<feature type="non-terminal residue" evidence="1">
    <location>
        <position position="1"/>
    </location>
</feature>
<sequence>VAGFILTEEAHGRIPWCVSAMQAPSPVSSEGQQCPSGFAEGSSKVGGGCIHGDHQISLADNSGGVGKVANRIPQIMYV</sequence>
<reference evidence="1" key="1">
    <citation type="submission" date="2018-05" db="EMBL/GenBank/DDBJ databases">
        <authorList>
            <person name="Lanie J.A."/>
            <person name="Ng W.-L."/>
            <person name="Kazmierczak K.M."/>
            <person name="Andrzejewski T.M."/>
            <person name="Davidsen T.M."/>
            <person name="Wayne K.J."/>
            <person name="Tettelin H."/>
            <person name="Glass J.I."/>
            <person name="Rusch D."/>
            <person name="Podicherti R."/>
            <person name="Tsui H.-C.T."/>
            <person name="Winkler M.E."/>
        </authorList>
    </citation>
    <scope>NUCLEOTIDE SEQUENCE</scope>
</reference>
<evidence type="ECO:0000313" key="1">
    <source>
        <dbReference type="EMBL" id="SVC55368.1"/>
    </source>
</evidence>
<protein>
    <submittedName>
        <fullName evidence="1">Uncharacterized protein</fullName>
    </submittedName>
</protein>
<gene>
    <name evidence="1" type="ORF">METZ01_LOCUS308222</name>
</gene>
<dbReference type="AlphaFoldDB" id="A0A382N485"/>
<accession>A0A382N485</accession>
<organism evidence="1">
    <name type="scientific">marine metagenome</name>
    <dbReference type="NCBI Taxonomy" id="408172"/>
    <lineage>
        <taxon>unclassified sequences</taxon>
        <taxon>metagenomes</taxon>
        <taxon>ecological metagenomes</taxon>
    </lineage>
</organism>
<name>A0A382N485_9ZZZZ</name>
<proteinExistence type="predicted"/>
<dbReference type="EMBL" id="UINC01097561">
    <property type="protein sequence ID" value="SVC55368.1"/>
    <property type="molecule type" value="Genomic_DNA"/>
</dbReference>